<gene>
    <name evidence="2" type="ORF">BE18_04305</name>
</gene>
<dbReference type="PROSITE" id="PS51257">
    <property type="entry name" value="PROKAR_LIPOPROTEIN"/>
    <property type="match status" value="1"/>
</dbReference>
<sequence>MEIHMKLVRFAFLASVMASAVACAASTDSSGSLEESVGVDDVDSGREVAEASFALGVATRVVGDTACPTGYSLATPAEALANQAAVCSKLGTWDIARLSGGGSMDGPGYGCGIRSTDTRSLGHSVCKQAVQFTRGIGDGVCPSGYTVANSMVARANQSSICSTLGTWDIARLAGGGSMDGPGYGCGIRDADSRSLGNTVCVQLDFVRPVGDKPCPAGSALISPQEARARQAELCGKLGTWDIARLDGGGSMDGPGYGCAIRDSDTRALGNALCGAL</sequence>
<dbReference type="InterPro" id="IPR037015">
    <property type="entry name" value="APT_N_sf"/>
</dbReference>
<evidence type="ECO:0008006" key="4">
    <source>
        <dbReference type="Google" id="ProtNLM"/>
    </source>
</evidence>
<accession>A0A150S2G6</accession>
<dbReference type="AlphaFoldDB" id="A0A150S2G6"/>
<keyword evidence="1" id="KW-0732">Signal</keyword>
<name>A0A150S2G6_SORCE</name>
<evidence type="ECO:0000313" key="3">
    <source>
        <dbReference type="Proteomes" id="UP000075515"/>
    </source>
</evidence>
<feature type="chain" id="PRO_5007568637" description="Secreted protein" evidence="1">
    <location>
        <begin position="25"/>
        <end position="276"/>
    </location>
</feature>
<proteinExistence type="predicted"/>
<feature type="signal peptide" evidence="1">
    <location>
        <begin position="1"/>
        <end position="24"/>
    </location>
</feature>
<evidence type="ECO:0000256" key="1">
    <source>
        <dbReference type="SAM" id="SignalP"/>
    </source>
</evidence>
<comment type="caution">
    <text evidence="2">The sequence shown here is derived from an EMBL/GenBank/DDBJ whole genome shotgun (WGS) entry which is preliminary data.</text>
</comment>
<protein>
    <recommendedName>
        <fullName evidence="4">Secreted protein</fullName>
    </recommendedName>
</protein>
<dbReference type="InterPro" id="IPR016187">
    <property type="entry name" value="CTDL_fold"/>
</dbReference>
<reference evidence="2 3" key="1">
    <citation type="submission" date="2014-02" db="EMBL/GenBank/DDBJ databases">
        <title>The small core and large imbalanced accessory genome model reveals a collaborative survival strategy of Sorangium cellulosum strains in nature.</title>
        <authorList>
            <person name="Han K."/>
            <person name="Peng R."/>
            <person name="Blom J."/>
            <person name="Li Y.-Z."/>
        </authorList>
    </citation>
    <scope>NUCLEOTIDE SEQUENCE [LARGE SCALE GENOMIC DNA]</scope>
    <source>
        <strain evidence="2 3">So0149</strain>
    </source>
</reference>
<dbReference type="Proteomes" id="UP000075515">
    <property type="component" value="Unassembled WGS sequence"/>
</dbReference>
<dbReference type="EMBL" id="JEMC01002546">
    <property type="protein sequence ID" value="KYF86630.1"/>
    <property type="molecule type" value="Genomic_DNA"/>
</dbReference>
<evidence type="ECO:0000313" key="2">
    <source>
        <dbReference type="EMBL" id="KYF86630.1"/>
    </source>
</evidence>
<dbReference type="Gene3D" id="3.10.40.10">
    <property type="entry name" value="Aerolysin/Pertussis toxin (APT), N-terminal domain"/>
    <property type="match status" value="3"/>
</dbReference>
<dbReference type="SUPFAM" id="SSF56436">
    <property type="entry name" value="C-type lectin-like"/>
    <property type="match status" value="3"/>
</dbReference>
<organism evidence="2 3">
    <name type="scientific">Sorangium cellulosum</name>
    <name type="common">Polyangium cellulosum</name>
    <dbReference type="NCBI Taxonomy" id="56"/>
    <lineage>
        <taxon>Bacteria</taxon>
        <taxon>Pseudomonadati</taxon>
        <taxon>Myxococcota</taxon>
        <taxon>Polyangia</taxon>
        <taxon>Polyangiales</taxon>
        <taxon>Polyangiaceae</taxon>
        <taxon>Sorangium</taxon>
    </lineage>
</organism>